<dbReference type="Proteomes" id="UP000242146">
    <property type="component" value="Unassembled WGS sequence"/>
</dbReference>
<comment type="caution">
    <text evidence="2">The sequence shown here is derived from an EMBL/GenBank/DDBJ whole genome shotgun (WGS) entry which is preliminary data.</text>
</comment>
<feature type="chain" id="PRO_5010871026" evidence="1">
    <location>
        <begin position="18"/>
        <end position="142"/>
    </location>
</feature>
<keyword evidence="1" id="KW-0732">Signal</keyword>
<organism evidence="2 3">
    <name type="scientific">Hesseltinella vesiculosa</name>
    <dbReference type="NCBI Taxonomy" id="101127"/>
    <lineage>
        <taxon>Eukaryota</taxon>
        <taxon>Fungi</taxon>
        <taxon>Fungi incertae sedis</taxon>
        <taxon>Mucoromycota</taxon>
        <taxon>Mucoromycotina</taxon>
        <taxon>Mucoromycetes</taxon>
        <taxon>Mucorales</taxon>
        <taxon>Cunninghamellaceae</taxon>
        <taxon>Hesseltinella</taxon>
    </lineage>
</organism>
<evidence type="ECO:0000313" key="2">
    <source>
        <dbReference type="EMBL" id="ORX49552.1"/>
    </source>
</evidence>
<feature type="signal peptide" evidence="1">
    <location>
        <begin position="1"/>
        <end position="17"/>
    </location>
</feature>
<proteinExistence type="predicted"/>
<protein>
    <submittedName>
        <fullName evidence="2">Uncharacterized protein</fullName>
    </submittedName>
</protein>
<gene>
    <name evidence="2" type="ORF">DM01DRAFT_1107628</name>
</gene>
<name>A0A1X2GB87_9FUNG</name>
<dbReference type="EMBL" id="MCGT01000026">
    <property type="protein sequence ID" value="ORX49552.1"/>
    <property type="molecule type" value="Genomic_DNA"/>
</dbReference>
<evidence type="ECO:0000313" key="3">
    <source>
        <dbReference type="Proteomes" id="UP000242146"/>
    </source>
</evidence>
<dbReference type="AlphaFoldDB" id="A0A1X2GB87"/>
<sequence>MMKLALAALALINGVLGFWAVDVHNFPGKYNMTWVDLKSLQTTNSTVKMLCALSLEKPLKFGTDPGVYGGCVNTTSVAMVGKDTTLYYLQHLDKSKIGCQLSESNDDLIVIFALIHLNHKQMSGATRTKSYSKREIGRDDKN</sequence>
<evidence type="ECO:0000256" key="1">
    <source>
        <dbReference type="SAM" id="SignalP"/>
    </source>
</evidence>
<keyword evidence="3" id="KW-1185">Reference proteome</keyword>
<reference evidence="2 3" key="1">
    <citation type="submission" date="2016-07" db="EMBL/GenBank/DDBJ databases">
        <title>Pervasive Adenine N6-methylation of Active Genes in Fungi.</title>
        <authorList>
            <consortium name="DOE Joint Genome Institute"/>
            <person name="Mondo S.J."/>
            <person name="Dannebaum R.O."/>
            <person name="Kuo R.C."/>
            <person name="Labutti K."/>
            <person name="Haridas S."/>
            <person name="Kuo A."/>
            <person name="Salamov A."/>
            <person name="Ahrendt S.R."/>
            <person name="Lipzen A."/>
            <person name="Sullivan W."/>
            <person name="Andreopoulos W.B."/>
            <person name="Clum A."/>
            <person name="Lindquist E."/>
            <person name="Daum C."/>
            <person name="Ramamoorthy G.K."/>
            <person name="Gryganskyi A."/>
            <person name="Culley D."/>
            <person name="Magnuson J.K."/>
            <person name="James T.Y."/>
            <person name="O'Malley M.A."/>
            <person name="Stajich J.E."/>
            <person name="Spatafora J.W."/>
            <person name="Visel A."/>
            <person name="Grigoriev I.V."/>
        </authorList>
    </citation>
    <scope>NUCLEOTIDE SEQUENCE [LARGE SCALE GENOMIC DNA]</scope>
    <source>
        <strain evidence="2 3">NRRL 3301</strain>
    </source>
</reference>
<accession>A0A1X2GB87</accession>